<name>A0A8S5RL83_9VIRU</name>
<protein>
    <submittedName>
        <fullName evidence="1">Uncharacterized protein</fullName>
    </submittedName>
</protein>
<evidence type="ECO:0000313" key="1">
    <source>
        <dbReference type="EMBL" id="DAE31874.1"/>
    </source>
</evidence>
<dbReference type="EMBL" id="BK059112">
    <property type="protein sequence ID" value="DAE31874.1"/>
    <property type="molecule type" value="Genomic_DNA"/>
</dbReference>
<accession>A0A8S5RL83</accession>
<organism evidence="1">
    <name type="scientific">virus sp. ctEQ64</name>
    <dbReference type="NCBI Taxonomy" id="2825809"/>
    <lineage>
        <taxon>Viruses</taxon>
    </lineage>
</organism>
<reference evidence="1" key="1">
    <citation type="journal article" date="2021" name="Proc. Natl. Acad. Sci. U.S.A.">
        <title>A Catalog of Tens of Thousands of Viruses from Human Metagenomes Reveals Hidden Associations with Chronic Diseases.</title>
        <authorList>
            <person name="Tisza M.J."/>
            <person name="Buck C.B."/>
        </authorList>
    </citation>
    <scope>NUCLEOTIDE SEQUENCE</scope>
    <source>
        <strain evidence="1">CtEQ64</strain>
    </source>
</reference>
<proteinExistence type="predicted"/>
<sequence length="39" mass="4411">METISVNVAKAEKINEMIIWLNPKLLLTRVCSGRNVRIG</sequence>